<feature type="compositionally biased region" description="Basic and acidic residues" evidence="1">
    <location>
        <begin position="12"/>
        <end position="25"/>
    </location>
</feature>
<organism evidence="3 4">
    <name type="scientific">Fusibacillus kribbianus</name>
    <dbReference type="NCBI Taxonomy" id="3044208"/>
    <lineage>
        <taxon>Bacteria</taxon>
        <taxon>Bacillati</taxon>
        <taxon>Bacillota</taxon>
        <taxon>Clostridia</taxon>
        <taxon>Lachnospirales</taxon>
        <taxon>Lachnospiraceae</taxon>
        <taxon>Fusibacillus</taxon>
    </lineage>
</organism>
<evidence type="ECO:0000313" key="3">
    <source>
        <dbReference type="EMBL" id="MDI9242799.1"/>
    </source>
</evidence>
<gene>
    <name evidence="3" type="ORF">QJ036_10005</name>
</gene>
<dbReference type="Gene3D" id="3.90.70.10">
    <property type="entry name" value="Cysteine proteinases"/>
    <property type="match status" value="1"/>
</dbReference>
<accession>A0AAP4EXR0</accession>
<feature type="domain" description="Peptidase C39-like" evidence="2">
    <location>
        <begin position="155"/>
        <end position="288"/>
    </location>
</feature>
<evidence type="ECO:0000259" key="2">
    <source>
        <dbReference type="Pfam" id="PF13529"/>
    </source>
</evidence>
<reference evidence="3 4" key="1">
    <citation type="submission" date="2023-05" db="EMBL/GenBank/DDBJ databases">
        <title>[ruminococcus] sp. nov., isolated from a pig farm feces dump.</title>
        <authorList>
            <person name="Chang Y.-H."/>
        </authorList>
    </citation>
    <scope>NUCLEOTIDE SEQUENCE [LARGE SCALE GENOMIC DNA]</scope>
    <source>
        <strain evidence="3 4">YH-rum2234</strain>
    </source>
</reference>
<sequence length="329" mass="36955">MGQNTVRKMPRDKRTNSIARMEEKKRVRARQRRNKKIFCISLVVVLCILSFLAGRASVSKKEGAKGGGAVQTAAWNIEAGGFSTLSEGDGSKEEPSMTLTDMRNYVQSHPAEYPDYLRTFLENTPEATEFVFHYPEYKDQASQEIDLSGDYTKGEIPLLIQWDKRWGYETYGDDLIALSGCGPTCLSMVYVGLSGDTSMNPRAMAQFSAENGFYLENVGTSWELMSSGAGKLGLTWSNPGLSKNRIYSELDMGHPLILSMKPGDFTSTGHFIVICGRKGDELLVHDPNSPERSQQTWTYEELEPQIKELWSYSKGQLRESQVEMRYSVD</sequence>
<dbReference type="Pfam" id="PF13529">
    <property type="entry name" value="Peptidase_C39_2"/>
    <property type="match status" value="1"/>
</dbReference>
<dbReference type="RefSeq" id="WP_283231242.1">
    <property type="nucleotide sequence ID" value="NZ_JASGBQ010000019.1"/>
</dbReference>
<evidence type="ECO:0000313" key="4">
    <source>
        <dbReference type="Proteomes" id="UP001300383"/>
    </source>
</evidence>
<feature type="region of interest" description="Disordered" evidence="1">
    <location>
        <begin position="1"/>
        <end position="27"/>
    </location>
</feature>
<name>A0AAP4EXR0_9FIRM</name>
<proteinExistence type="predicted"/>
<comment type="caution">
    <text evidence="3">The sequence shown here is derived from an EMBL/GenBank/DDBJ whole genome shotgun (WGS) entry which is preliminary data.</text>
</comment>
<dbReference type="AlphaFoldDB" id="A0AAP4EXR0"/>
<protein>
    <submittedName>
        <fullName evidence="3">C39 family peptidase</fullName>
    </submittedName>
</protein>
<dbReference type="EMBL" id="JASGBQ010000019">
    <property type="protein sequence ID" value="MDI9242799.1"/>
    <property type="molecule type" value="Genomic_DNA"/>
</dbReference>
<evidence type="ECO:0000256" key="1">
    <source>
        <dbReference type="SAM" id="MobiDB-lite"/>
    </source>
</evidence>
<dbReference type="InterPro" id="IPR039564">
    <property type="entry name" value="Peptidase_C39-like"/>
</dbReference>
<dbReference type="Proteomes" id="UP001300383">
    <property type="component" value="Unassembled WGS sequence"/>
</dbReference>
<keyword evidence="4" id="KW-1185">Reference proteome</keyword>